<comment type="caution">
    <text evidence="6">The sequence shown here is derived from an EMBL/GenBank/DDBJ whole genome shotgun (WGS) entry which is preliminary data.</text>
</comment>
<evidence type="ECO:0000256" key="5">
    <source>
        <dbReference type="HAMAP-Rule" id="MF_01107"/>
    </source>
</evidence>
<evidence type="ECO:0000256" key="4">
    <source>
        <dbReference type="ARBA" id="ARBA00022898"/>
    </source>
</evidence>
<dbReference type="AlphaFoldDB" id="A0A255EIH4"/>
<dbReference type="NCBIfam" id="TIGR00707">
    <property type="entry name" value="argD"/>
    <property type="match status" value="1"/>
</dbReference>
<keyword evidence="7" id="KW-1185">Reference proteome</keyword>
<comment type="miscellaneous">
    <text evidence="5">May also have succinyldiaminopimelate aminotransferase activity, thus carrying out the corresponding step in lysine biosynthesis.</text>
</comment>
<name>A0A255EIH4_9ACTN</name>
<feature type="binding site" evidence="5">
    <location>
        <begin position="125"/>
        <end position="126"/>
    </location>
    <ligand>
        <name>pyridoxal 5'-phosphate</name>
        <dbReference type="ChEBI" id="CHEBI:597326"/>
    </ligand>
</feature>
<dbReference type="GO" id="GO:0006526">
    <property type="term" value="P:L-arginine biosynthetic process"/>
    <property type="evidence" value="ECO:0007669"/>
    <property type="project" value="UniProtKB-UniRule"/>
</dbReference>
<feature type="modified residue" description="N6-(pyridoxal phosphate)lysine" evidence="5">
    <location>
        <position position="265"/>
    </location>
</feature>
<dbReference type="CDD" id="cd00610">
    <property type="entry name" value="OAT_like"/>
    <property type="match status" value="1"/>
</dbReference>
<protein>
    <recommendedName>
        <fullName evidence="5">Acetylornithine aminotransferase</fullName>
        <shortName evidence="5">ACOAT</shortName>
        <ecNumber evidence="5">2.6.1.11</ecNumber>
    </recommendedName>
</protein>
<dbReference type="InterPro" id="IPR004636">
    <property type="entry name" value="AcOrn/SuccOrn_fam"/>
</dbReference>
<dbReference type="FunFam" id="3.40.640.10:FF:000004">
    <property type="entry name" value="Acetylornithine aminotransferase"/>
    <property type="match status" value="1"/>
</dbReference>
<comment type="similarity">
    <text evidence="5">Belongs to the class-III pyridoxal-phosphate-dependent aminotransferase family. ArgD subfamily.</text>
</comment>
<dbReference type="GO" id="GO:0042802">
    <property type="term" value="F:identical protein binding"/>
    <property type="evidence" value="ECO:0007669"/>
    <property type="project" value="TreeGrafter"/>
</dbReference>
<feature type="binding site" evidence="5">
    <location>
        <position position="294"/>
    </location>
    <ligand>
        <name>pyridoxal 5'-phosphate</name>
        <dbReference type="ChEBI" id="CHEBI:597326"/>
    </ligand>
</feature>
<dbReference type="GO" id="GO:0030170">
    <property type="term" value="F:pyridoxal phosphate binding"/>
    <property type="evidence" value="ECO:0007669"/>
    <property type="project" value="InterPro"/>
</dbReference>
<dbReference type="Gene3D" id="3.90.1150.10">
    <property type="entry name" value="Aspartate Aminotransferase, domain 1"/>
    <property type="match status" value="1"/>
</dbReference>
<dbReference type="Gene3D" id="3.40.640.10">
    <property type="entry name" value="Type I PLP-dependent aspartate aminotransferase-like (Major domain)"/>
    <property type="match status" value="1"/>
</dbReference>
<dbReference type="InterPro" id="IPR015424">
    <property type="entry name" value="PyrdxlP-dep_Trfase"/>
</dbReference>
<dbReference type="PIRSF" id="PIRSF000521">
    <property type="entry name" value="Transaminase_4ab_Lys_Orn"/>
    <property type="match status" value="1"/>
</dbReference>
<dbReference type="NCBIfam" id="NF002874">
    <property type="entry name" value="PRK03244.1"/>
    <property type="match status" value="1"/>
</dbReference>
<feature type="binding site" evidence="5">
    <location>
        <position position="293"/>
    </location>
    <ligand>
        <name>N(2)-acetyl-L-ornithine</name>
        <dbReference type="ChEBI" id="CHEBI:57805"/>
    </ligand>
</feature>
<dbReference type="InterPro" id="IPR015422">
    <property type="entry name" value="PyrdxlP-dep_Trfase_small"/>
</dbReference>
<comment type="subunit">
    <text evidence="5">Homodimer.</text>
</comment>
<dbReference type="PANTHER" id="PTHR11986">
    <property type="entry name" value="AMINOTRANSFERASE CLASS III"/>
    <property type="match status" value="1"/>
</dbReference>
<proteinExistence type="inferred from homology"/>
<dbReference type="InterPro" id="IPR049704">
    <property type="entry name" value="Aminotrans_3_PPA_site"/>
</dbReference>
<feature type="binding site" evidence="5">
    <location>
        <position position="154"/>
    </location>
    <ligand>
        <name>N(2)-acetyl-L-ornithine</name>
        <dbReference type="ChEBI" id="CHEBI:57805"/>
    </ligand>
</feature>
<dbReference type="EC" id="2.6.1.11" evidence="5"/>
<dbReference type="InterPro" id="IPR005814">
    <property type="entry name" value="Aminotrans_3"/>
</dbReference>
<dbReference type="Proteomes" id="UP000216300">
    <property type="component" value="Unassembled WGS sequence"/>
</dbReference>
<keyword evidence="2 5" id="KW-0028">Amino-acid biosynthesis</keyword>
<evidence type="ECO:0000256" key="1">
    <source>
        <dbReference type="ARBA" id="ARBA00022576"/>
    </source>
</evidence>
<keyword evidence="3 5" id="KW-0808">Transferase</keyword>
<dbReference type="PROSITE" id="PS00600">
    <property type="entry name" value="AA_TRANSFER_CLASS_3"/>
    <property type="match status" value="1"/>
</dbReference>
<keyword evidence="1 5" id="KW-0032">Aminotransferase</keyword>
<evidence type="ECO:0000256" key="2">
    <source>
        <dbReference type="ARBA" id="ARBA00022605"/>
    </source>
</evidence>
<gene>
    <name evidence="5" type="primary">argD</name>
    <name evidence="6" type="ORF">CGZ91_07735</name>
</gene>
<dbReference type="UniPathway" id="UPA00068">
    <property type="reaction ID" value="UER00109"/>
</dbReference>
<dbReference type="GO" id="GO:0005737">
    <property type="term" value="C:cytoplasm"/>
    <property type="evidence" value="ECO:0007669"/>
    <property type="project" value="UniProtKB-SubCell"/>
</dbReference>
<dbReference type="InterPro" id="IPR050103">
    <property type="entry name" value="Class-III_PLP-dep_AT"/>
</dbReference>
<dbReference type="GO" id="GO:0003992">
    <property type="term" value="F:N2-acetyl-L-ornithine:2-oxoglutarate 5-aminotransferase activity"/>
    <property type="evidence" value="ECO:0007669"/>
    <property type="project" value="UniProtKB-UniRule"/>
</dbReference>
<keyword evidence="5" id="KW-0055">Arginine biosynthesis</keyword>
<feature type="binding site" evidence="5">
    <location>
        <begin position="236"/>
        <end position="239"/>
    </location>
    <ligand>
        <name>pyridoxal 5'-phosphate</name>
        <dbReference type="ChEBI" id="CHEBI:597326"/>
    </ligand>
</feature>
<reference evidence="6 7" key="1">
    <citation type="submission" date="2017-07" db="EMBL/GenBank/DDBJ databases">
        <title>Draft whole genome sequences of clinical Proprionibacteriaceae strains.</title>
        <authorList>
            <person name="Bernier A.-M."/>
            <person name="Bernard K."/>
            <person name="Domingo M.-C."/>
        </authorList>
    </citation>
    <scope>NUCLEOTIDE SEQUENCE [LARGE SCALE GENOMIC DNA]</scope>
    <source>
        <strain evidence="6 7">NML 150081</strain>
    </source>
</reference>
<keyword evidence="4 5" id="KW-0663">Pyridoxal phosphate</keyword>
<sequence>MTNPENAPVDHAPQNLAPAQPSRYRRVLMHTFPEPAQILERGEGCWVWSRGGTRYLDLFSGIAVNSLGHAHPDIVAAIGRQAGLLMHVSNLFTTDVQVALAERLSTMASELNPTLPARTFLCNSGTEANEAAFKLTRLTGRTKIVAMEGSFHGRTMGALALTHTPKYRTPFEPLPGEVSFVPYGDLAALAAAVDDQTAAVVLEPIQGENGVVVPPEGYLAGVREVCDRTGALMWVDEVQTGIGRCGSWLLSVGQGVQPDVITLAKGLGAGFPVGACIGVGRAAELFEPGAHGTTFGGNPLAATVALTTLAVIDEDGLLVAARERGAQLREGVLALQHPGIAGVRGAGLLLGIELTGEWAERGSAVAAAALAAGFIINAPRPSVLRLAPSLVVTPEQIDSFVTALPDLLDAARG</sequence>
<evidence type="ECO:0000256" key="3">
    <source>
        <dbReference type="ARBA" id="ARBA00022679"/>
    </source>
</evidence>
<comment type="catalytic activity">
    <reaction evidence="5">
        <text>N(2)-acetyl-L-ornithine + 2-oxoglutarate = N-acetyl-L-glutamate 5-semialdehyde + L-glutamate</text>
        <dbReference type="Rhea" id="RHEA:18049"/>
        <dbReference type="ChEBI" id="CHEBI:16810"/>
        <dbReference type="ChEBI" id="CHEBI:29123"/>
        <dbReference type="ChEBI" id="CHEBI:29985"/>
        <dbReference type="ChEBI" id="CHEBI:57805"/>
        <dbReference type="EC" id="2.6.1.11"/>
    </reaction>
</comment>
<evidence type="ECO:0000313" key="6">
    <source>
        <dbReference type="EMBL" id="OYN91317.1"/>
    </source>
</evidence>
<accession>A0A255EIH4</accession>
<dbReference type="OrthoDB" id="4510254at2"/>
<dbReference type="HAMAP" id="MF_01107">
    <property type="entry name" value="ArgD_aminotrans_3"/>
    <property type="match status" value="1"/>
</dbReference>
<comment type="subcellular location">
    <subcellularLocation>
        <location evidence="5">Cytoplasm</location>
    </subcellularLocation>
</comment>
<keyword evidence="5" id="KW-0963">Cytoplasm</keyword>
<dbReference type="EMBL" id="NMVJ01000006">
    <property type="protein sequence ID" value="OYN91317.1"/>
    <property type="molecule type" value="Genomic_DNA"/>
</dbReference>
<dbReference type="RefSeq" id="WP_094453924.1">
    <property type="nucleotide sequence ID" value="NZ_NMVJ01000006.1"/>
</dbReference>
<comment type="cofactor">
    <cofactor evidence="5">
        <name>pyridoxal 5'-phosphate</name>
        <dbReference type="ChEBI" id="CHEBI:597326"/>
    </cofactor>
    <text evidence="5">Binds 1 pyridoxal phosphate per subunit.</text>
</comment>
<dbReference type="Pfam" id="PF00202">
    <property type="entry name" value="Aminotran_3"/>
    <property type="match status" value="1"/>
</dbReference>
<organism evidence="6 7">
    <name type="scientific">Parenemella sanctibonifatiensis</name>
    <dbReference type="NCBI Taxonomy" id="2016505"/>
    <lineage>
        <taxon>Bacteria</taxon>
        <taxon>Bacillati</taxon>
        <taxon>Actinomycetota</taxon>
        <taxon>Actinomycetes</taxon>
        <taxon>Propionibacteriales</taxon>
        <taxon>Propionibacteriaceae</taxon>
        <taxon>Parenemella</taxon>
    </lineage>
</organism>
<dbReference type="InterPro" id="IPR015421">
    <property type="entry name" value="PyrdxlP-dep_Trfase_major"/>
</dbReference>
<feature type="binding site" evidence="5">
    <location>
        <position position="151"/>
    </location>
    <ligand>
        <name>pyridoxal 5'-phosphate</name>
        <dbReference type="ChEBI" id="CHEBI:597326"/>
    </ligand>
</feature>
<dbReference type="PANTHER" id="PTHR11986:SF79">
    <property type="entry name" value="ACETYLORNITHINE AMINOTRANSFERASE, MITOCHONDRIAL"/>
    <property type="match status" value="1"/>
</dbReference>
<comment type="pathway">
    <text evidence="5">Amino-acid biosynthesis; L-arginine biosynthesis; N(2)-acetyl-L-ornithine from L-glutamate: step 4/4.</text>
</comment>
<evidence type="ECO:0000313" key="7">
    <source>
        <dbReference type="Proteomes" id="UP000216300"/>
    </source>
</evidence>
<dbReference type="SUPFAM" id="SSF53383">
    <property type="entry name" value="PLP-dependent transferases"/>
    <property type="match status" value="1"/>
</dbReference>